<keyword evidence="2" id="KW-1185">Reference proteome</keyword>
<organism evidence="1 2">
    <name type="scientific">Parathielavia hyrcaniae</name>
    <dbReference type="NCBI Taxonomy" id="113614"/>
    <lineage>
        <taxon>Eukaryota</taxon>
        <taxon>Fungi</taxon>
        <taxon>Dikarya</taxon>
        <taxon>Ascomycota</taxon>
        <taxon>Pezizomycotina</taxon>
        <taxon>Sordariomycetes</taxon>
        <taxon>Sordariomycetidae</taxon>
        <taxon>Sordariales</taxon>
        <taxon>Chaetomiaceae</taxon>
        <taxon>Parathielavia</taxon>
    </lineage>
</organism>
<gene>
    <name evidence="1" type="ORF">N658DRAFT_172848</name>
</gene>
<dbReference type="Proteomes" id="UP001305647">
    <property type="component" value="Unassembled WGS sequence"/>
</dbReference>
<dbReference type="AlphaFoldDB" id="A0AAN6PWT6"/>
<evidence type="ECO:0000313" key="1">
    <source>
        <dbReference type="EMBL" id="KAK4099273.1"/>
    </source>
</evidence>
<comment type="caution">
    <text evidence="1">The sequence shown here is derived from an EMBL/GenBank/DDBJ whole genome shotgun (WGS) entry which is preliminary data.</text>
</comment>
<dbReference type="EMBL" id="MU863651">
    <property type="protein sequence ID" value="KAK4099273.1"/>
    <property type="molecule type" value="Genomic_DNA"/>
</dbReference>
<sequence length="176" mass="18965">MQGTPLLGTTILPLLRNAKFRGSMTSISTRPGSGNVARLLVSTSMKSHGEGSSRAAQARRITASTCQKQHRLPTPNSLDTELCFITANANCIEPRDVLAPSTLLESAHLTTCRSRFYNLLHIPQRGVGSTAIPGGGQRKGPAGPSWHPSACGCDARNQPRIRAELLEITLNRTQPW</sequence>
<reference evidence="1" key="2">
    <citation type="submission" date="2023-05" db="EMBL/GenBank/DDBJ databases">
        <authorList>
            <consortium name="Lawrence Berkeley National Laboratory"/>
            <person name="Steindorff A."/>
            <person name="Hensen N."/>
            <person name="Bonometti L."/>
            <person name="Westerberg I."/>
            <person name="Brannstrom I.O."/>
            <person name="Guillou S."/>
            <person name="Cros-Aarteil S."/>
            <person name="Calhoun S."/>
            <person name="Haridas S."/>
            <person name="Kuo A."/>
            <person name="Mondo S."/>
            <person name="Pangilinan J."/>
            <person name="Riley R."/>
            <person name="Labutti K."/>
            <person name="Andreopoulos B."/>
            <person name="Lipzen A."/>
            <person name="Chen C."/>
            <person name="Yanf M."/>
            <person name="Daum C."/>
            <person name="Ng V."/>
            <person name="Clum A."/>
            <person name="Ohm R."/>
            <person name="Martin F."/>
            <person name="Silar P."/>
            <person name="Natvig D."/>
            <person name="Lalanne C."/>
            <person name="Gautier V."/>
            <person name="Ament-Velasquez S.L."/>
            <person name="Kruys A."/>
            <person name="Hutchinson M.I."/>
            <person name="Powell A.J."/>
            <person name="Barry K."/>
            <person name="Miller A.N."/>
            <person name="Grigoriev I.V."/>
            <person name="Debuchy R."/>
            <person name="Gladieux P."/>
            <person name="Thoren M.H."/>
            <person name="Johannesson H."/>
        </authorList>
    </citation>
    <scope>NUCLEOTIDE SEQUENCE</scope>
    <source>
        <strain evidence="1">CBS 757.83</strain>
    </source>
</reference>
<name>A0AAN6PWT6_9PEZI</name>
<accession>A0AAN6PWT6</accession>
<evidence type="ECO:0000313" key="2">
    <source>
        <dbReference type="Proteomes" id="UP001305647"/>
    </source>
</evidence>
<reference evidence="1" key="1">
    <citation type="journal article" date="2023" name="Mol. Phylogenet. Evol.">
        <title>Genome-scale phylogeny and comparative genomics of the fungal order Sordariales.</title>
        <authorList>
            <person name="Hensen N."/>
            <person name="Bonometti L."/>
            <person name="Westerberg I."/>
            <person name="Brannstrom I.O."/>
            <person name="Guillou S."/>
            <person name="Cros-Aarteil S."/>
            <person name="Calhoun S."/>
            <person name="Haridas S."/>
            <person name="Kuo A."/>
            <person name="Mondo S."/>
            <person name="Pangilinan J."/>
            <person name="Riley R."/>
            <person name="LaButti K."/>
            <person name="Andreopoulos B."/>
            <person name="Lipzen A."/>
            <person name="Chen C."/>
            <person name="Yan M."/>
            <person name="Daum C."/>
            <person name="Ng V."/>
            <person name="Clum A."/>
            <person name="Steindorff A."/>
            <person name="Ohm R.A."/>
            <person name="Martin F."/>
            <person name="Silar P."/>
            <person name="Natvig D.O."/>
            <person name="Lalanne C."/>
            <person name="Gautier V."/>
            <person name="Ament-Velasquez S.L."/>
            <person name="Kruys A."/>
            <person name="Hutchinson M.I."/>
            <person name="Powell A.J."/>
            <person name="Barry K."/>
            <person name="Miller A.N."/>
            <person name="Grigoriev I.V."/>
            <person name="Debuchy R."/>
            <person name="Gladieux P."/>
            <person name="Hiltunen Thoren M."/>
            <person name="Johannesson H."/>
        </authorList>
    </citation>
    <scope>NUCLEOTIDE SEQUENCE</scope>
    <source>
        <strain evidence="1">CBS 757.83</strain>
    </source>
</reference>
<protein>
    <submittedName>
        <fullName evidence="1">Uncharacterized protein</fullName>
    </submittedName>
</protein>
<proteinExistence type="predicted"/>